<evidence type="ECO:0000256" key="1">
    <source>
        <dbReference type="ARBA" id="ARBA00022741"/>
    </source>
</evidence>
<evidence type="ECO:0000313" key="6">
    <source>
        <dbReference type="Proteomes" id="UP000713985"/>
    </source>
</evidence>
<dbReference type="PANTHER" id="PTHR30580:SF0">
    <property type="entry name" value="PRIMOSOMAL PROTEIN N"/>
    <property type="match status" value="1"/>
</dbReference>
<evidence type="ECO:0000313" key="5">
    <source>
        <dbReference type="EMBL" id="MQT28386.1"/>
    </source>
</evidence>
<evidence type="ECO:0000259" key="4">
    <source>
        <dbReference type="Pfam" id="PF17764"/>
    </source>
</evidence>
<dbReference type="Pfam" id="PF17764">
    <property type="entry name" value="PriA_3primeBD"/>
    <property type="match status" value="1"/>
</dbReference>
<protein>
    <submittedName>
        <fullName evidence="5">Primosomal protein N</fullName>
    </submittedName>
</protein>
<dbReference type="InterPro" id="IPR041222">
    <property type="entry name" value="PriA_3primeBD"/>
</dbReference>
<gene>
    <name evidence="5" type="ORF">GHN94_21510</name>
</gene>
<evidence type="ECO:0000256" key="2">
    <source>
        <dbReference type="ARBA" id="ARBA00022840"/>
    </source>
</evidence>
<comment type="caution">
    <text evidence="5">The sequence shown here is derived from an EMBL/GenBank/DDBJ whole genome shotgun (WGS) entry which is preliminary data.</text>
</comment>
<sequence>MPDAILRLALPSPLRRLFDYRAPAGVRREQLQPGMRLRVPFGRREMIGILVEVVDHSDVPADKLKPAIALLDATPPLPASLFKLCLWTSQYYQHSLGDTLSWALPVLLRQGELAETRQERFWQIAPGAQLDDPRVARAPRQREA</sequence>
<proteinExistence type="predicted"/>
<feature type="non-terminal residue" evidence="5">
    <location>
        <position position="144"/>
    </location>
</feature>
<evidence type="ECO:0000256" key="3">
    <source>
        <dbReference type="ARBA" id="ARBA00023125"/>
    </source>
</evidence>
<dbReference type="InterPro" id="IPR042115">
    <property type="entry name" value="PriA_3primeBD_sf"/>
</dbReference>
<accession>A0ABW9PM48</accession>
<organism evidence="5 6">
    <name type="scientific">Pseudomonas helleri</name>
    <dbReference type="NCBI Taxonomy" id="1608996"/>
    <lineage>
        <taxon>Bacteria</taxon>
        <taxon>Pseudomonadati</taxon>
        <taxon>Pseudomonadota</taxon>
        <taxon>Gammaproteobacteria</taxon>
        <taxon>Pseudomonadales</taxon>
        <taxon>Pseudomonadaceae</taxon>
        <taxon>Pseudomonas</taxon>
    </lineage>
</organism>
<dbReference type="PANTHER" id="PTHR30580">
    <property type="entry name" value="PRIMOSOMAL PROTEIN N"/>
    <property type="match status" value="1"/>
</dbReference>
<dbReference type="Proteomes" id="UP000713985">
    <property type="component" value="Unassembled WGS sequence"/>
</dbReference>
<feature type="domain" description="Primosomal protein N' 3' DNA-binding" evidence="4">
    <location>
        <begin position="8"/>
        <end position="105"/>
    </location>
</feature>
<name>A0ABW9PM48_9PSED</name>
<keyword evidence="1" id="KW-0547">Nucleotide-binding</keyword>
<keyword evidence="6" id="KW-1185">Reference proteome</keyword>
<reference evidence="5 6" key="1">
    <citation type="submission" date="2019-10" db="EMBL/GenBank/DDBJ databases">
        <title>Evaluation of single-gene subtyping targets for Pseudomonas.</title>
        <authorList>
            <person name="Reichler S.J."/>
            <person name="Orsi R.H."/>
            <person name="Wiedmann M."/>
            <person name="Martin N.H."/>
            <person name="Murphy S.I."/>
        </authorList>
    </citation>
    <scope>NUCLEOTIDE SEQUENCE [LARGE SCALE GENOMIC DNA]</scope>
    <source>
        <strain evidence="5 6">FSL R10-0802</strain>
    </source>
</reference>
<keyword evidence="2" id="KW-0067">ATP-binding</keyword>
<dbReference type="EMBL" id="WIWP01000071">
    <property type="protein sequence ID" value="MQT28386.1"/>
    <property type="molecule type" value="Genomic_DNA"/>
</dbReference>
<dbReference type="Gene3D" id="3.40.1440.60">
    <property type="entry name" value="PriA, 3(prime) DNA-binding domain"/>
    <property type="match status" value="1"/>
</dbReference>
<keyword evidence="3" id="KW-0238">DNA-binding</keyword>